<accession>A0A4R8LX45</accession>
<protein>
    <submittedName>
        <fullName evidence="1">Type VI secretion system protein ImpG</fullName>
    </submittedName>
</protein>
<dbReference type="Proteomes" id="UP000295509">
    <property type="component" value="Unassembled WGS sequence"/>
</dbReference>
<evidence type="ECO:0000313" key="2">
    <source>
        <dbReference type="Proteomes" id="UP000295509"/>
    </source>
</evidence>
<gene>
    <name evidence="1" type="ORF">BX592_10442</name>
</gene>
<evidence type="ECO:0000313" key="1">
    <source>
        <dbReference type="EMBL" id="TDY52760.1"/>
    </source>
</evidence>
<dbReference type="AlphaFoldDB" id="A0A4R8LX45"/>
<dbReference type="PANTHER" id="PTHR35370">
    <property type="entry name" value="CYTOPLASMIC PROTEIN-RELATED-RELATED"/>
    <property type="match status" value="1"/>
</dbReference>
<sequence length="654" mass="72708">MDPRLLRYYNRELQHVREMGAEFAREYPKIAGRLGMEGFECADPYVERLLEGFAFLAARVQLKLDAQYPVFTQHLLEMIYPHYLAPIPSMAVVQLSPDTAEDLPPAGHRVARHTVLRSLIGFGERTPCEYRTAHDVTLWPLELTEARYFETPAALAAAGLVPPPGTRAVRAGLRLKFRTLCGVQAKMLALDSLPVFLTGADELPKLLYEQLHANATGYTVRVAGPDGEPINAHRAASDLTAPGFDDDDALLPYGDRSFSGYRLLQEYFACPERFLFAQFTGLRSVLARAQRNEFEIVVWLDRSIARLHNAVDAGHFRLFCTPAINLFERRSDRIHLQQGRTEYHVLGDRTRPMDFEVHGISDVQGFGDRQEPEQTFLPFYGSTERTWHSAHRAFYTLRREPRLLSTRQKERGARSSYVGSETFIALVDANDAPYPTSLRQLGMRLMCTNRDLPLHMPVGKSYTDFTLDTDAPVSSIRCVAGPTRPRAPTATGETAWRLISHLQLNYLSLLDIGGATAGEPGNRGGAARAAGHAAGSEAGDAGAAALREMLTLYCDEFDAAARRQLEGIKRVAATPITRRVPVPGPITYGRGLEITLTCDDAAFEGTGAFLLGSVLRQFFARYVSLNSFTETVLLTLERNEVARWPATPGKRPIL</sequence>
<dbReference type="Pfam" id="PF05947">
    <property type="entry name" value="T6SS_TssF"/>
    <property type="match status" value="1"/>
</dbReference>
<dbReference type="NCBIfam" id="TIGR03359">
    <property type="entry name" value="VI_chp_6"/>
    <property type="match status" value="1"/>
</dbReference>
<proteinExistence type="predicted"/>
<dbReference type="PANTHER" id="PTHR35370:SF1">
    <property type="entry name" value="TYPE VI SECRETION SYSTEM COMPONENT TSSF1"/>
    <property type="match status" value="1"/>
</dbReference>
<comment type="caution">
    <text evidence="1">The sequence shown here is derived from an EMBL/GenBank/DDBJ whole genome shotgun (WGS) entry which is preliminary data.</text>
</comment>
<dbReference type="PIRSF" id="PIRSF028304">
    <property type="entry name" value="UCP028304"/>
    <property type="match status" value="1"/>
</dbReference>
<dbReference type="EMBL" id="SORE01000004">
    <property type="protein sequence ID" value="TDY52760.1"/>
    <property type="molecule type" value="Genomic_DNA"/>
</dbReference>
<reference evidence="1 2" key="1">
    <citation type="submission" date="2019-03" db="EMBL/GenBank/DDBJ databases">
        <title>Genomic Encyclopedia of Type Strains, Phase III (KMG-III): the genomes of soil and plant-associated and newly described type strains.</title>
        <authorList>
            <person name="Whitman W."/>
        </authorList>
    </citation>
    <scope>NUCLEOTIDE SEQUENCE [LARGE SCALE GENOMIC DNA]</scope>
    <source>
        <strain evidence="1 2">LMG 29544</strain>
    </source>
</reference>
<dbReference type="InterPro" id="IPR010272">
    <property type="entry name" value="T6SS_TssF"/>
</dbReference>
<organism evidence="1 2">
    <name type="scientific">Paraburkholderia rhizosphaerae</name>
    <dbReference type="NCBI Taxonomy" id="480658"/>
    <lineage>
        <taxon>Bacteria</taxon>
        <taxon>Pseudomonadati</taxon>
        <taxon>Pseudomonadota</taxon>
        <taxon>Betaproteobacteria</taxon>
        <taxon>Burkholderiales</taxon>
        <taxon>Burkholderiaceae</taxon>
        <taxon>Paraburkholderia</taxon>
    </lineage>
</organism>
<dbReference type="RefSeq" id="WP_134190797.1">
    <property type="nucleotide sequence ID" value="NZ_JBHLUW010000002.1"/>
</dbReference>
<dbReference type="OrthoDB" id="9763676at2"/>
<name>A0A4R8LX45_9BURK</name>
<keyword evidence="2" id="KW-1185">Reference proteome</keyword>